<comment type="caution">
    <text evidence="1">The sequence shown here is derived from an EMBL/GenBank/DDBJ whole genome shotgun (WGS) entry which is preliminary data.</text>
</comment>
<keyword evidence="2" id="KW-1185">Reference proteome</keyword>
<organism evidence="1 2">
    <name type="scientific">Iris pallida</name>
    <name type="common">Sweet iris</name>
    <dbReference type="NCBI Taxonomy" id="29817"/>
    <lineage>
        <taxon>Eukaryota</taxon>
        <taxon>Viridiplantae</taxon>
        <taxon>Streptophyta</taxon>
        <taxon>Embryophyta</taxon>
        <taxon>Tracheophyta</taxon>
        <taxon>Spermatophyta</taxon>
        <taxon>Magnoliopsida</taxon>
        <taxon>Liliopsida</taxon>
        <taxon>Asparagales</taxon>
        <taxon>Iridaceae</taxon>
        <taxon>Iridoideae</taxon>
        <taxon>Irideae</taxon>
        <taxon>Iris</taxon>
    </lineage>
</organism>
<name>A0AAX6HDX9_IRIPA</name>
<evidence type="ECO:0000313" key="2">
    <source>
        <dbReference type="Proteomes" id="UP001140949"/>
    </source>
</evidence>
<proteinExistence type="predicted"/>
<gene>
    <name evidence="1" type="ORF">M6B38_316805</name>
</gene>
<protein>
    <submittedName>
        <fullName evidence="1">Uncharacterized protein</fullName>
    </submittedName>
</protein>
<accession>A0AAX6HDX9</accession>
<evidence type="ECO:0000313" key="1">
    <source>
        <dbReference type="EMBL" id="KAJ6839229.1"/>
    </source>
</evidence>
<reference evidence="1" key="1">
    <citation type="journal article" date="2023" name="GigaByte">
        <title>Genome assembly of the bearded iris, Iris pallida Lam.</title>
        <authorList>
            <person name="Bruccoleri R.E."/>
            <person name="Oakeley E.J."/>
            <person name="Faust A.M.E."/>
            <person name="Altorfer M."/>
            <person name="Dessus-Babus S."/>
            <person name="Burckhardt D."/>
            <person name="Oertli M."/>
            <person name="Naumann U."/>
            <person name="Petersen F."/>
            <person name="Wong J."/>
        </authorList>
    </citation>
    <scope>NUCLEOTIDE SEQUENCE</scope>
    <source>
        <strain evidence="1">GSM-AAB239-AS_SAM_17_03QT</strain>
    </source>
</reference>
<sequence length="54" mass="6605">MAMHRHFGETVLSSARLTADNGRSGSEFWRFLVLRYLRWSHDGPWWRSIREQQW</sequence>
<dbReference type="Proteomes" id="UP001140949">
    <property type="component" value="Unassembled WGS sequence"/>
</dbReference>
<reference evidence="1" key="2">
    <citation type="submission" date="2023-04" db="EMBL/GenBank/DDBJ databases">
        <authorList>
            <person name="Bruccoleri R.E."/>
            <person name="Oakeley E.J."/>
            <person name="Faust A.-M."/>
            <person name="Dessus-Babus S."/>
            <person name="Altorfer M."/>
            <person name="Burckhardt D."/>
            <person name="Oertli M."/>
            <person name="Naumann U."/>
            <person name="Petersen F."/>
            <person name="Wong J."/>
        </authorList>
    </citation>
    <scope>NUCLEOTIDE SEQUENCE</scope>
    <source>
        <strain evidence="1">GSM-AAB239-AS_SAM_17_03QT</strain>
        <tissue evidence="1">Leaf</tissue>
    </source>
</reference>
<dbReference type="EMBL" id="JANAVB010010194">
    <property type="protein sequence ID" value="KAJ6839229.1"/>
    <property type="molecule type" value="Genomic_DNA"/>
</dbReference>
<dbReference type="AlphaFoldDB" id="A0AAX6HDX9"/>